<evidence type="ECO:0000259" key="5">
    <source>
        <dbReference type="SMART" id="SM00644"/>
    </source>
</evidence>
<evidence type="ECO:0000256" key="2">
    <source>
        <dbReference type="ARBA" id="ARBA00011901"/>
    </source>
</evidence>
<dbReference type="CDD" id="cd06583">
    <property type="entry name" value="PGRP"/>
    <property type="match status" value="1"/>
</dbReference>
<comment type="caution">
    <text evidence="6">The sequence shown here is derived from an EMBL/GenBank/DDBJ whole genome shotgun (WGS) entry which is preliminary data.</text>
</comment>
<evidence type="ECO:0000313" key="6">
    <source>
        <dbReference type="EMBL" id="RKR84047.1"/>
    </source>
</evidence>
<proteinExistence type="predicted"/>
<dbReference type="InterPro" id="IPR002502">
    <property type="entry name" value="Amidase_domain"/>
</dbReference>
<dbReference type="GO" id="GO:0009254">
    <property type="term" value="P:peptidoglycan turnover"/>
    <property type="evidence" value="ECO:0007669"/>
    <property type="project" value="TreeGrafter"/>
</dbReference>
<accession>A0A495J514</accession>
<keyword evidence="7" id="KW-1185">Reference proteome</keyword>
<dbReference type="OrthoDB" id="9794294at2"/>
<dbReference type="Proteomes" id="UP000268007">
    <property type="component" value="Unassembled WGS sequence"/>
</dbReference>
<dbReference type="SUPFAM" id="SSF55846">
    <property type="entry name" value="N-acetylmuramoyl-L-alanine amidase-like"/>
    <property type="match status" value="1"/>
</dbReference>
<evidence type="ECO:0000313" key="7">
    <source>
        <dbReference type="Proteomes" id="UP000268007"/>
    </source>
</evidence>
<dbReference type="Gene3D" id="3.40.80.10">
    <property type="entry name" value="Peptidoglycan recognition protein-like"/>
    <property type="match status" value="1"/>
</dbReference>
<reference evidence="6 7" key="1">
    <citation type="submission" date="2018-10" db="EMBL/GenBank/DDBJ databases">
        <title>Genomic Encyclopedia of Archaeal and Bacterial Type Strains, Phase II (KMG-II): from individual species to whole genera.</title>
        <authorList>
            <person name="Goeker M."/>
        </authorList>
    </citation>
    <scope>NUCLEOTIDE SEQUENCE [LARGE SCALE GENOMIC DNA]</scope>
    <source>
        <strain evidence="6 7">DSM 18602</strain>
    </source>
</reference>
<dbReference type="SMART" id="SM00644">
    <property type="entry name" value="Ami_2"/>
    <property type="match status" value="1"/>
</dbReference>
<comment type="catalytic activity">
    <reaction evidence="1">
        <text>Hydrolyzes the link between N-acetylmuramoyl residues and L-amino acid residues in certain cell-wall glycopeptides.</text>
        <dbReference type="EC" id="3.5.1.28"/>
    </reaction>
</comment>
<keyword evidence="4" id="KW-0961">Cell wall biogenesis/degradation</keyword>
<evidence type="ECO:0000256" key="3">
    <source>
        <dbReference type="ARBA" id="ARBA00022801"/>
    </source>
</evidence>
<name>A0A495J514_9SPHI</name>
<evidence type="ECO:0000256" key="4">
    <source>
        <dbReference type="ARBA" id="ARBA00023316"/>
    </source>
</evidence>
<dbReference type="EMBL" id="RBKU01000001">
    <property type="protein sequence ID" value="RKR84047.1"/>
    <property type="molecule type" value="Genomic_DNA"/>
</dbReference>
<evidence type="ECO:0000256" key="1">
    <source>
        <dbReference type="ARBA" id="ARBA00001561"/>
    </source>
</evidence>
<protein>
    <recommendedName>
        <fullName evidence="2">N-acetylmuramoyl-L-alanine amidase</fullName>
        <ecNumber evidence="2">3.5.1.28</ecNumber>
    </recommendedName>
</protein>
<dbReference type="GO" id="GO:0071555">
    <property type="term" value="P:cell wall organization"/>
    <property type="evidence" value="ECO:0007669"/>
    <property type="project" value="UniProtKB-KW"/>
</dbReference>
<dbReference type="PANTHER" id="PTHR30417:SF1">
    <property type="entry name" value="N-ACETYLMURAMOYL-L-ALANINE AMIDASE AMID"/>
    <property type="match status" value="1"/>
</dbReference>
<organism evidence="6 7">
    <name type="scientific">Mucilaginibacter gracilis</name>
    <dbReference type="NCBI Taxonomy" id="423350"/>
    <lineage>
        <taxon>Bacteria</taxon>
        <taxon>Pseudomonadati</taxon>
        <taxon>Bacteroidota</taxon>
        <taxon>Sphingobacteriia</taxon>
        <taxon>Sphingobacteriales</taxon>
        <taxon>Sphingobacteriaceae</taxon>
        <taxon>Mucilaginibacter</taxon>
    </lineage>
</organism>
<feature type="domain" description="N-acetylmuramoyl-L-alanine amidase" evidence="5">
    <location>
        <begin position="18"/>
        <end position="165"/>
    </location>
</feature>
<dbReference type="GO" id="GO:0008745">
    <property type="term" value="F:N-acetylmuramoyl-L-alanine amidase activity"/>
    <property type="evidence" value="ECO:0007669"/>
    <property type="project" value="UniProtKB-EC"/>
</dbReference>
<dbReference type="InterPro" id="IPR051206">
    <property type="entry name" value="NAMLAA_amidase_2"/>
</dbReference>
<dbReference type="PANTHER" id="PTHR30417">
    <property type="entry name" value="N-ACETYLMURAMOYL-L-ALANINE AMIDASE AMID"/>
    <property type="match status" value="1"/>
</dbReference>
<dbReference type="Pfam" id="PF01510">
    <property type="entry name" value="Amidase_2"/>
    <property type="match status" value="1"/>
</dbReference>
<dbReference type="AlphaFoldDB" id="A0A495J514"/>
<dbReference type="GO" id="GO:0009253">
    <property type="term" value="P:peptidoglycan catabolic process"/>
    <property type="evidence" value="ECO:0007669"/>
    <property type="project" value="InterPro"/>
</dbReference>
<sequence length="267" mass="29152">MAFTDKYTIGTKFIPKPSRRRSGLPITKVRFLVAHDTGNPGSTAAGNIQWYIDTANTVPQTEVSSAHLFVDDLQILECVPALTAPPEKAWHVLYSVPKDNELYGVNANDAAIGVEYCFGGGIDADKAYAKYVWVLAKLCNVYGLDPSRDITGHFFLDPARKTDPVTGLARSRRSYDQLLRDVVAEYRECTGAVIALPGTAVQTGQATVAVRLNIRAQPSTRSAIIQTVAPGTILPYQAMTSQGEAVNNNPVWYQNIQGNWFWSGGTK</sequence>
<keyword evidence="3" id="KW-0378">Hydrolase</keyword>
<dbReference type="EC" id="3.5.1.28" evidence="2"/>
<dbReference type="RefSeq" id="WP_121199472.1">
    <property type="nucleotide sequence ID" value="NZ_RBKU01000001.1"/>
</dbReference>
<gene>
    <name evidence="6" type="ORF">BDD43_4266</name>
</gene>
<dbReference type="InterPro" id="IPR036505">
    <property type="entry name" value="Amidase/PGRP_sf"/>
</dbReference>